<dbReference type="EMBL" id="JAHUZD010000139">
    <property type="protein sequence ID" value="KAI3403004.2"/>
    <property type="molecule type" value="Genomic_DNA"/>
</dbReference>
<keyword evidence="5" id="KW-1185">Reference proteome</keyword>
<dbReference type="AlphaFoldDB" id="A0AAI9SUM5"/>
<feature type="compositionally biased region" description="Low complexity" evidence="2">
    <location>
        <begin position="655"/>
        <end position="669"/>
    </location>
</feature>
<evidence type="ECO:0000256" key="2">
    <source>
        <dbReference type="SAM" id="MobiDB-lite"/>
    </source>
</evidence>
<dbReference type="Pfam" id="PF03221">
    <property type="entry name" value="HTH_Tnp_Tc5"/>
    <property type="match status" value="1"/>
</dbReference>
<keyword evidence="1" id="KW-0238">DNA-binding</keyword>
<accession>A0AAI9SUM5</accession>
<evidence type="ECO:0000313" key="5">
    <source>
        <dbReference type="Proteomes" id="UP001202479"/>
    </source>
</evidence>
<dbReference type="Pfam" id="PF03184">
    <property type="entry name" value="DDE_1"/>
    <property type="match status" value="1"/>
</dbReference>
<dbReference type="InterPro" id="IPR050863">
    <property type="entry name" value="CenT-Element_Derived"/>
</dbReference>
<comment type="caution">
    <text evidence="4">The sequence shown here is derived from an EMBL/GenBank/DDBJ whole genome shotgun (WGS) entry which is preliminary data.</text>
</comment>
<dbReference type="SUPFAM" id="SSF46689">
    <property type="entry name" value="Homeodomain-like"/>
    <property type="match status" value="1"/>
</dbReference>
<feature type="region of interest" description="Disordered" evidence="2">
    <location>
        <begin position="648"/>
        <end position="683"/>
    </location>
</feature>
<feature type="domain" description="HTH CENPB-type" evidence="3">
    <location>
        <begin position="64"/>
        <end position="139"/>
    </location>
</feature>
<protein>
    <submittedName>
        <fullName evidence="4">PDC2</fullName>
    </submittedName>
</protein>
<reference evidence="4" key="1">
    <citation type="journal article" date="2022" name="DNA Res.">
        <title>Genome analysis of five recently described species of the CUG-Ser clade uncovers Candida theae as a new hybrid lineage with pathogenic potential in the Candida parapsilosis species complex.</title>
        <authorList>
            <person name="Mixao V."/>
            <person name="Del Olmo V."/>
            <person name="Hegedusova E."/>
            <person name="Saus E."/>
            <person name="Pryszcz L."/>
            <person name="Cillingova A."/>
            <person name="Nosek J."/>
            <person name="Gabaldon T."/>
        </authorList>
    </citation>
    <scope>NUCLEOTIDE SEQUENCE</scope>
    <source>
        <strain evidence="4">CBS 10844</strain>
    </source>
</reference>
<dbReference type="PANTHER" id="PTHR19303:SF73">
    <property type="entry name" value="PROTEIN PDC2"/>
    <property type="match status" value="1"/>
</dbReference>
<dbReference type="Proteomes" id="UP001202479">
    <property type="component" value="Unassembled WGS sequence"/>
</dbReference>
<dbReference type="PROSITE" id="PS51253">
    <property type="entry name" value="HTH_CENPB"/>
    <property type="match status" value="1"/>
</dbReference>
<dbReference type="Gene3D" id="1.10.10.60">
    <property type="entry name" value="Homeodomain-like"/>
    <property type="match status" value="2"/>
</dbReference>
<evidence type="ECO:0000313" key="4">
    <source>
        <dbReference type="EMBL" id="KAI3403004.2"/>
    </source>
</evidence>
<dbReference type="InterPro" id="IPR004875">
    <property type="entry name" value="DDE_SF_endonuclease_dom"/>
</dbReference>
<gene>
    <name evidence="4" type="ORF">KGF56_004257</name>
</gene>
<dbReference type="GeneID" id="73381872"/>
<dbReference type="PANTHER" id="PTHR19303">
    <property type="entry name" value="TRANSPOSON"/>
    <property type="match status" value="1"/>
</dbReference>
<organism evidence="4 5">
    <name type="scientific">Candida oxycetoniae</name>
    <dbReference type="NCBI Taxonomy" id="497107"/>
    <lineage>
        <taxon>Eukaryota</taxon>
        <taxon>Fungi</taxon>
        <taxon>Dikarya</taxon>
        <taxon>Ascomycota</taxon>
        <taxon>Saccharomycotina</taxon>
        <taxon>Pichiomycetes</taxon>
        <taxon>Debaryomycetaceae</taxon>
        <taxon>Candida/Lodderomyces clade</taxon>
        <taxon>Candida</taxon>
    </lineage>
</organism>
<dbReference type="InterPro" id="IPR009057">
    <property type="entry name" value="Homeodomain-like_sf"/>
</dbReference>
<dbReference type="GO" id="GO:0003677">
    <property type="term" value="F:DNA binding"/>
    <property type="evidence" value="ECO:0007669"/>
    <property type="project" value="UniProtKB-KW"/>
</dbReference>
<proteinExistence type="predicted"/>
<feature type="region of interest" description="Disordered" evidence="2">
    <location>
        <begin position="729"/>
        <end position="764"/>
    </location>
</feature>
<name>A0AAI9SUM5_9ASCO</name>
<evidence type="ECO:0000256" key="1">
    <source>
        <dbReference type="ARBA" id="ARBA00023125"/>
    </source>
</evidence>
<sequence>MGYTIKQKIDICLKAESNPKMTQSDLAQWAMHQYGSQKPPSQTTISRILASKNDIIASKEGDYKLVRRRKQMNPQLRKILTEWITQLIWEHIPITTPIIQSTAHNIWTMLPSNAKSGNGVFNQKWCAHFLKKLNVNITGTSDEIKENFGYPLNRVWKLDEKIELKQYLGNLVKYGGYTPRDIFVIDDFQLFYSLPLDQIFDVSSLDKGLHQCQERHHNHNHHHHYYCNHHQESSNEDSLTILLGCNIDGSEKLTPLIVGKYEKFDVSKSSFGNLQNISYQNLPQHQLMNKITEAYNIIYKSNSNKWITSQMFQNYLLTLDHKIQNLTPNRQILLILDDCSTHRIINVKFDHIKLIYLKNETSHKNPYNTAYSGVKFDYLPMNFGIIEEFKIFYRIQQYSALISLQKDISRKNNCEAAKHKSLMSSIEMISSPSSPSPSSSSLPPSPAPVSPALEVLSEHDYHIPLIRVIEWIKKSWMMVSQERIYHSWKRTHLLNFKLNEWAHIPSRPMINQLIQTLENKLFLFDEHASYIQLEELMTCLNVVIPWEIDELIGLVNERGKVTLSYASIEEIIGSCLSEPRDESIEDDEEIDFDDPGNTGESMVVNEHPSAPWSLSETDIDSASSLIFNKALADTNEDDININLVGITGGQRDNVGKNSSVGGSNGGISSQPSENASILLPKTSPENYGFNGSLKHKLPPVESCDVKKNNRGGAVQSFNFTSPNSINFQQLQQQGQHSHSHQLQHQHQQQQQQQFPTMNLTPPQQQRDFDIDMMNDIIRLLDYSLTSSINLSQSTIDDLNYNLKVIQNRLNHNP</sequence>
<evidence type="ECO:0000259" key="3">
    <source>
        <dbReference type="PROSITE" id="PS51253"/>
    </source>
</evidence>
<dbReference type="InterPro" id="IPR006600">
    <property type="entry name" value="HTH_CenpB_DNA-bd_dom"/>
</dbReference>
<feature type="compositionally biased region" description="Low complexity" evidence="2">
    <location>
        <begin position="744"/>
        <end position="753"/>
    </location>
</feature>
<dbReference type="SMART" id="SM00674">
    <property type="entry name" value="CENPB"/>
    <property type="match status" value="1"/>
</dbReference>
<feature type="compositionally biased region" description="Polar residues" evidence="2">
    <location>
        <begin position="754"/>
        <end position="764"/>
    </location>
</feature>
<dbReference type="GO" id="GO:0005634">
    <property type="term" value="C:nucleus"/>
    <property type="evidence" value="ECO:0007669"/>
    <property type="project" value="TreeGrafter"/>
</dbReference>
<dbReference type="RefSeq" id="XP_049178751.1">
    <property type="nucleotide sequence ID" value="XM_049325677.1"/>
</dbReference>